<keyword evidence="2 7" id="KW-0813">Transport</keyword>
<dbReference type="InterPro" id="IPR036942">
    <property type="entry name" value="Beta-barrel_TonB_sf"/>
</dbReference>
<dbReference type="SUPFAM" id="SSF56935">
    <property type="entry name" value="Porins"/>
    <property type="match status" value="1"/>
</dbReference>
<dbReference type="EMBL" id="JBHULR010000015">
    <property type="protein sequence ID" value="MFD2549123.1"/>
    <property type="molecule type" value="Genomic_DNA"/>
</dbReference>
<evidence type="ECO:0000313" key="11">
    <source>
        <dbReference type="Proteomes" id="UP001597545"/>
    </source>
</evidence>
<dbReference type="Pfam" id="PF07715">
    <property type="entry name" value="Plug"/>
    <property type="match status" value="1"/>
</dbReference>
<dbReference type="SUPFAM" id="SSF49464">
    <property type="entry name" value="Carboxypeptidase regulatory domain-like"/>
    <property type="match status" value="1"/>
</dbReference>
<evidence type="ECO:0000256" key="2">
    <source>
        <dbReference type="ARBA" id="ARBA00022448"/>
    </source>
</evidence>
<dbReference type="Gene3D" id="2.60.40.1120">
    <property type="entry name" value="Carboxypeptidase-like, regulatory domain"/>
    <property type="match status" value="1"/>
</dbReference>
<evidence type="ECO:0000256" key="8">
    <source>
        <dbReference type="SAM" id="SignalP"/>
    </source>
</evidence>
<reference evidence="11" key="1">
    <citation type="journal article" date="2019" name="Int. J. Syst. Evol. Microbiol.">
        <title>The Global Catalogue of Microorganisms (GCM) 10K type strain sequencing project: providing services to taxonomists for standard genome sequencing and annotation.</title>
        <authorList>
            <consortium name="The Broad Institute Genomics Platform"/>
            <consortium name="The Broad Institute Genome Sequencing Center for Infectious Disease"/>
            <person name="Wu L."/>
            <person name="Ma J."/>
        </authorList>
    </citation>
    <scope>NUCLEOTIDE SEQUENCE [LARGE SCALE GENOMIC DNA]</scope>
    <source>
        <strain evidence="11">KCTC 42662</strain>
    </source>
</reference>
<dbReference type="InterPro" id="IPR008969">
    <property type="entry name" value="CarboxyPept-like_regulatory"/>
</dbReference>
<dbReference type="Gene3D" id="2.170.130.10">
    <property type="entry name" value="TonB-dependent receptor, plug domain"/>
    <property type="match status" value="1"/>
</dbReference>
<evidence type="ECO:0000256" key="6">
    <source>
        <dbReference type="ARBA" id="ARBA00023237"/>
    </source>
</evidence>
<gene>
    <name evidence="10" type="ORF">ACFSR5_15860</name>
</gene>
<sequence length="1005" mass="109590">MRKQFVWLAFYGLALSISPTLSLSASKQTSKFMQSQQNVSGRVVAANGRPISGATVSLNGTQTSTTTDGDGHFSIQAKQGQQLRITHVSYQSTEITVQQTSFIVTLQDIQGALDEVVVVGYGKQSKADVTGALTQLKADDIRQGMPISVDNMLQGKVSGVRIAQSSGEPGAGLDVFIRGVGSIRSGSTPLFVVDGIPLSNENVSAASPDFGLGSTQAKNPLNFLNTSDIDAITVLKDASATAIYGARGSNGVVLITTKSGKNMEPSLTYDGSVGSSSVIKKLDLLTASEYRNALLDEAYDHGGNTDWQDVIFRKGVNQNHNLSFAKSTGSGNYLGSLSRMTQEGIVQNSDFKRTTGRLNAEESFFDNKRLRIKMNLTASDINETGIPNGSSAGSDGQVIIHALMANPTRTVRDENGDFTNFNMNAHYNPAYLLDIYEDKTNTFRVLGNIEASFRIIEGLDYRINYGLDKSTSERSTTIYPNMTDRRPKGAYMQNNLNALTTLLDQFLTYNFATGKHTFETLAGFSYQQFSFAGTAFGMEGIAEKGEGVAPEHNPGYLGTPLSPSGYAQKNELQSYFGRANYNYDNRYLLTASLRADGSTRFGTDQKYGYFPSFAIGWNMANEPFMEPLSAIRELKIRGSWGQTGNQEVPNKITQASYSLDPSAGYYLYDDLGLVNGVTVNRTANPGLKWEVVEQFNVGADFDLWNGLLYGSIEYYNKKTKDPILNIPAAPLSPTTTVWKNVEAQLINKGFEFMLGTRLFSTDDFQWNLDVNGSTLSNVIKDLPVSELYSGSISGPGLSGVTANIYKNGYEAGSFFMLKHIGYDQEGNDLFEDINGDGTVNTADRQIFEGAIPNFNFGVNNQLRYKGVDFAFSLIGQTGGYLVNNTALDLNINSLASDRNVLAKFQQDGANPNNAVQLSSLYLEKSDFIRLNNVQLGYTIPKQLIKFMKSCRVYVSAQNLLTISDYSGYDPLVNTMKAVGGNQSLGIDYTTYPAAKSVLFGATLKF</sequence>
<keyword evidence="3 7" id="KW-1134">Transmembrane beta strand</keyword>
<dbReference type="InterPro" id="IPR012910">
    <property type="entry name" value="Plug_dom"/>
</dbReference>
<dbReference type="Pfam" id="PF13715">
    <property type="entry name" value="CarbopepD_reg_2"/>
    <property type="match status" value="1"/>
</dbReference>
<comment type="similarity">
    <text evidence="7">Belongs to the TonB-dependent receptor family.</text>
</comment>
<organism evidence="10 11">
    <name type="scientific">Sphingobacterium suaedae</name>
    <dbReference type="NCBI Taxonomy" id="1686402"/>
    <lineage>
        <taxon>Bacteria</taxon>
        <taxon>Pseudomonadati</taxon>
        <taxon>Bacteroidota</taxon>
        <taxon>Sphingobacteriia</taxon>
        <taxon>Sphingobacteriales</taxon>
        <taxon>Sphingobacteriaceae</taxon>
        <taxon>Sphingobacterium</taxon>
    </lineage>
</organism>
<keyword evidence="8" id="KW-0732">Signal</keyword>
<keyword evidence="6 7" id="KW-0998">Cell outer membrane</keyword>
<evidence type="ECO:0000259" key="9">
    <source>
        <dbReference type="Pfam" id="PF07715"/>
    </source>
</evidence>
<keyword evidence="11" id="KW-1185">Reference proteome</keyword>
<evidence type="ECO:0000256" key="4">
    <source>
        <dbReference type="ARBA" id="ARBA00022692"/>
    </source>
</evidence>
<dbReference type="NCBIfam" id="TIGR04056">
    <property type="entry name" value="OMP_RagA_SusC"/>
    <property type="match status" value="1"/>
</dbReference>
<feature type="chain" id="PRO_5047344933" evidence="8">
    <location>
        <begin position="25"/>
        <end position="1005"/>
    </location>
</feature>
<evidence type="ECO:0000256" key="7">
    <source>
        <dbReference type="PROSITE-ProRule" id="PRU01360"/>
    </source>
</evidence>
<dbReference type="InterPro" id="IPR037066">
    <property type="entry name" value="Plug_dom_sf"/>
</dbReference>
<dbReference type="NCBIfam" id="TIGR04057">
    <property type="entry name" value="SusC_RagA_signa"/>
    <property type="match status" value="1"/>
</dbReference>
<dbReference type="PROSITE" id="PS52016">
    <property type="entry name" value="TONB_DEPENDENT_REC_3"/>
    <property type="match status" value="1"/>
</dbReference>
<protein>
    <submittedName>
        <fullName evidence="10">SusC/RagA family TonB-linked outer membrane protein</fullName>
    </submittedName>
</protein>
<evidence type="ECO:0000313" key="10">
    <source>
        <dbReference type="EMBL" id="MFD2549123.1"/>
    </source>
</evidence>
<dbReference type="InterPro" id="IPR023996">
    <property type="entry name" value="TonB-dep_OMP_SusC/RagA"/>
</dbReference>
<evidence type="ECO:0000256" key="5">
    <source>
        <dbReference type="ARBA" id="ARBA00023136"/>
    </source>
</evidence>
<keyword evidence="5 7" id="KW-0472">Membrane</keyword>
<evidence type="ECO:0000256" key="3">
    <source>
        <dbReference type="ARBA" id="ARBA00022452"/>
    </source>
</evidence>
<dbReference type="InterPro" id="IPR039426">
    <property type="entry name" value="TonB-dep_rcpt-like"/>
</dbReference>
<dbReference type="Proteomes" id="UP001597545">
    <property type="component" value="Unassembled WGS sequence"/>
</dbReference>
<name>A0ABW5KLN7_9SPHI</name>
<dbReference type="Gene3D" id="2.40.170.20">
    <property type="entry name" value="TonB-dependent receptor, beta-barrel domain"/>
    <property type="match status" value="1"/>
</dbReference>
<evidence type="ECO:0000256" key="1">
    <source>
        <dbReference type="ARBA" id="ARBA00004571"/>
    </source>
</evidence>
<feature type="signal peptide" evidence="8">
    <location>
        <begin position="1"/>
        <end position="24"/>
    </location>
</feature>
<dbReference type="RefSeq" id="WP_380905442.1">
    <property type="nucleotide sequence ID" value="NZ_JBHUEG010000012.1"/>
</dbReference>
<comment type="subcellular location">
    <subcellularLocation>
        <location evidence="1 7">Cell outer membrane</location>
        <topology evidence="1 7">Multi-pass membrane protein</topology>
    </subcellularLocation>
</comment>
<dbReference type="InterPro" id="IPR023997">
    <property type="entry name" value="TonB-dep_OMP_SusC/RagA_CS"/>
</dbReference>
<comment type="caution">
    <text evidence="10">The sequence shown here is derived from an EMBL/GenBank/DDBJ whole genome shotgun (WGS) entry which is preliminary data.</text>
</comment>
<keyword evidence="4 7" id="KW-0812">Transmembrane</keyword>
<proteinExistence type="inferred from homology"/>
<feature type="domain" description="TonB-dependent receptor plug" evidence="9">
    <location>
        <begin position="126"/>
        <end position="252"/>
    </location>
</feature>
<accession>A0ABW5KLN7</accession>